<dbReference type="Pfam" id="PF23666">
    <property type="entry name" value="Rcc01698_C"/>
    <property type="match status" value="1"/>
</dbReference>
<evidence type="ECO:0008006" key="6">
    <source>
        <dbReference type="Google" id="ProtNLM"/>
    </source>
</evidence>
<organism evidence="4 5">
    <name type="scientific">Rhizobium terricola</name>
    <dbReference type="NCBI Taxonomy" id="2728849"/>
    <lineage>
        <taxon>Bacteria</taxon>
        <taxon>Pseudomonadati</taxon>
        <taxon>Pseudomonadota</taxon>
        <taxon>Alphaproteobacteria</taxon>
        <taxon>Hyphomicrobiales</taxon>
        <taxon>Rhizobiaceae</taxon>
        <taxon>Rhizobium/Agrobacterium group</taxon>
        <taxon>Rhizobium</taxon>
    </lineage>
</organism>
<protein>
    <recommendedName>
        <fullName evidence="6">Tail protein</fullName>
    </recommendedName>
</protein>
<reference evidence="4 5" key="1">
    <citation type="submission" date="2020-04" db="EMBL/GenBank/DDBJ databases">
        <title>Rhizobium sp. S-51 isolated from soil.</title>
        <authorList>
            <person name="Dahal R.H."/>
        </authorList>
    </citation>
    <scope>NUCLEOTIDE SEQUENCE [LARGE SCALE GENOMIC DNA]</scope>
    <source>
        <strain evidence="4 5">S-51</strain>
    </source>
</reference>
<gene>
    <name evidence="4" type="ORF">HHL25_09555</name>
</gene>
<feature type="domain" description="Rcc01698-like C-terminal" evidence="3">
    <location>
        <begin position="1031"/>
        <end position="1129"/>
    </location>
</feature>
<comment type="caution">
    <text evidence="4">The sequence shown here is derived from an EMBL/GenBank/DDBJ whole genome shotgun (WGS) entry which is preliminary data.</text>
</comment>
<dbReference type="CDD" id="cd19607">
    <property type="entry name" value="GTA_TIM-barrel-like"/>
    <property type="match status" value="1"/>
</dbReference>
<accession>A0A7Y0AVP9</accession>
<feature type="domain" description="Tip attachment protein J" evidence="2">
    <location>
        <begin position="778"/>
        <end position="941"/>
    </location>
</feature>
<dbReference type="Pfam" id="PF13550">
    <property type="entry name" value="Phage-tail_3"/>
    <property type="match status" value="1"/>
</dbReference>
<dbReference type="InterPro" id="IPR017853">
    <property type="entry name" value="GH"/>
</dbReference>
<dbReference type="Proteomes" id="UP000541470">
    <property type="component" value="Unassembled WGS sequence"/>
</dbReference>
<dbReference type="InterPro" id="IPR056490">
    <property type="entry name" value="Rcc01698_C"/>
</dbReference>
<dbReference type="RefSeq" id="WP_169589443.1">
    <property type="nucleotide sequence ID" value="NZ_JABBGK010000001.1"/>
</dbReference>
<proteinExistence type="predicted"/>
<dbReference type="InterPro" id="IPR032876">
    <property type="entry name" value="J_dom"/>
</dbReference>
<name>A0A7Y0AVP9_9HYPH</name>
<dbReference type="SUPFAM" id="SSF51445">
    <property type="entry name" value="(Trans)glycosidases"/>
    <property type="match status" value="1"/>
</dbReference>
<feature type="domain" description="GTA TIM-barrel-like" evidence="1">
    <location>
        <begin position="426"/>
        <end position="716"/>
    </location>
</feature>
<sequence length="1285" mass="136421">MATILFQAAGAALGSAFGPIGAVIGRAAGALAGNMVDRALIGGTTVTGARLATARLPGAAEGAAVPRLYGTARLGGTLIWATRFEEEVTTERSGGKAAGQRTRTYRYYANLALGLCEGEVAAVRRVWADGQEIDLTGVEMRFYPGSETQAPDPLIEAKQGTGNAPAYRGLAYVVFEHLPLDGFGNRIPLLQFEVIRPVGALEQMVRAVTVIPGATEHGYATTQVRERTGEGQSRILNRNTLTAHTDWRASIDELQALCPNLENVALVVSWFGTDLRAGDCRVVPGVEADARDRESRPWRVSGVTRDAAHLVSRHDGGPAFGGTPDDASVVEAIVDLKARGLKVTLYPFLMMDIPAGNGLADPYGGAEQAAYPWRGRITCHPAPGQPGSPDRSAAISDVITGFCGSADAGDFDVSGTNVSYHGAGEGYRRMVLHYALLAKAAGGVDGFLIGSELRGLTTLRDAAGGFPFVLALAELAADVRAILGAGTKITYGADWSEYFGHHPADGTGDVFFHLDALWAHPAIDAVGIDNYMPLADWRDADLESASPDGFRLADDKEAMAAQITAGEGFDWYYASEADRVARTRKPITDGLTGKPWVFRFKDIEAWWDNRHFDRVGGAEQATPTAWNPRMKPVWFTELGCPAVDRGANQPNVFADPKSAESAWPYFSHGTRSDSLQRRFLEAHLGHWQDGPAPAGMVDPDHIFVWTWDARPQPAFPADLGLWSDGGNWRTGHWLNGRLGTGTVADVIAAVLKDHGFDDVDVSEVSGDLTGYVQGDLASARSLIEPLAEAFLVDVVEDGARLKFRSRGAASLPALHIDVLADLEDEPLWRETRGHDSDFSAEASLGYFDPATDYGEASARSRRVGAATRRQLARDLPAVLSEETALSAAEGMLRDHRVARRRLEFALGPGELGIQPGDVIRLGEVGLGEGPEGRFLVGEIEDGVARRLSLREVAAAVSTTPVTTGSGRTPDNPASAGFDPLVVLMDLPRHSSGAATDFACVAGLVRPWRRMTISSAVTADSARTRTVLDRPATIGRLTEPLAGGVSGRFDAARSIELDLFFGGLSSADRLSVLNGANRLAVVSANGGWEVIGFADAVEIAAGRWRLSTLLRGLAGSEDATAAGADTGAVAVLLDAAVRPLGLTGEEAGLPLDYSAEPLAGIAAPVSLGTFAGGLRAETPLSPVHLKARRTAAGAIDLSWIRRSRVDAYTWQGLDVPLDEAAEAYRVEILDGAEVLRAVETGEPRLSYSAADELADFGAVQGVIRVRVRQLGRLAQGIAAEADLVLG</sequence>
<evidence type="ECO:0000259" key="3">
    <source>
        <dbReference type="Pfam" id="PF23666"/>
    </source>
</evidence>
<evidence type="ECO:0000313" key="5">
    <source>
        <dbReference type="Proteomes" id="UP000541470"/>
    </source>
</evidence>
<dbReference type="InterPro" id="IPR025195">
    <property type="entry name" value="GTA_TIM_dom"/>
</dbReference>
<dbReference type="EMBL" id="JABBGK010000001">
    <property type="protein sequence ID" value="NML74366.1"/>
    <property type="molecule type" value="Genomic_DNA"/>
</dbReference>
<keyword evidence="5" id="KW-1185">Reference proteome</keyword>
<evidence type="ECO:0000259" key="2">
    <source>
        <dbReference type="Pfam" id="PF13550"/>
    </source>
</evidence>
<evidence type="ECO:0000313" key="4">
    <source>
        <dbReference type="EMBL" id="NML74366.1"/>
    </source>
</evidence>
<evidence type="ECO:0000259" key="1">
    <source>
        <dbReference type="Pfam" id="PF13547"/>
    </source>
</evidence>
<dbReference type="Gene3D" id="3.20.20.80">
    <property type="entry name" value="Glycosidases"/>
    <property type="match status" value="1"/>
</dbReference>
<dbReference type="Pfam" id="PF13547">
    <property type="entry name" value="GTA_TIM"/>
    <property type="match status" value="1"/>
</dbReference>